<dbReference type="RefSeq" id="WP_149855198.1">
    <property type="nucleotide sequence ID" value="NZ_VUOB01000113.1"/>
</dbReference>
<proteinExistence type="predicted"/>
<organism evidence="2 3">
    <name type="scientific">Solihabitans fulvus</name>
    <dbReference type="NCBI Taxonomy" id="1892852"/>
    <lineage>
        <taxon>Bacteria</taxon>
        <taxon>Bacillati</taxon>
        <taxon>Actinomycetota</taxon>
        <taxon>Actinomycetes</taxon>
        <taxon>Pseudonocardiales</taxon>
        <taxon>Pseudonocardiaceae</taxon>
        <taxon>Solihabitans</taxon>
    </lineage>
</organism>
<keyword evidence="1" id="KW-0802">TPR repeat</keyword>
<sequence>MLIVLDNARDSKQVVPLLPGTPSCTVLVTSRDRMAELVTGHSAQPVTVQILDEEQARELLSRRLGKQRLAAEPDAVADLLRWCGGLPLALSIVAGRATLDPQIPLAELAAELRDTSSRLSALDPGGSATSLETVLSWSYRALAPEQARVFALLGLTPGPDISLPAAANLTGLPQPETLSALRALEQFSLVQQHASKRYRMHDLVRLYAKKQAQTDDSDSALQRLATFACHTAHAADLLIAPSHVTIELDELVAGCEPQTLPDDTHAWEWLSAEHTNLMAIQHAALEKHWYPTVWQLAWAMTTFNLRKGHFHENLAAWQAGLEAAKHLSDPIARTRAYRHLGRAYALLGLHDQSLPHLQEGLAWAQETHDRLGAAHTHRAVAVAWEQQEKYELALEHSRRALDLYGQLGVARSGAHALNEVGWYTAKLGDFDQARVLCARALAQCRGEQDRSGQATALLSLGYIAHHTDDIDQATRNYQQSLALYQDLGDVAAEASVLDHLGDATVHADPTAARQAWEHASDLYQAQGRADDTRRVQQKIATLD</sequence>
<gene>
    <name evidence="2" type="ORF">F0L68_40310</name>
</gene>
<feature type="repeat" description="TPR" evidence="1">
    <location>
        <begin position="454"/>
        <end position="487"/>
    </location>
</feature>
<dbReference type="InterPro" id="IPR027417">
    <property type="entry name" value="P-loop_NTPase"/>
</dbReference>
<dbReference type="InterPro" id="IPR011990">
    <property type="entry name" value="TPR-like_helical_dom_sf"/>
</dbReference>
<dbReference type="Pfam" id="PF13424">
    <property type="entry name" value="TPR_12"/>
    <property type="match status" value="2"/>
</dbReference>
<dbReference type="PANTHER" id="PTHR47691">
    <property type="entry name" value="REGULATOR-RELATED"/>
    <property type="match status" value="1"/>
</dbReference>
<comment type="caution">
    <text evidence="2">The sequence shown here is derived from an EMBL/GenBank/DDBJ whole genome shotgun (WGS) entry which is preliminary data.</text>
</comment>
<dbReference type="SMART" id="SM00028">
    <property type="entry name" value="TPR"/>
    <property type="match status" value="4"/>
</dbReference>
<protein>
    <submittedName>
        <fullName evidence="2">Tetratricopeptide repeat protein</fullName>
    </submittedName>
</protein>
<dbReference type="Gene3D" id="1.25.40.10">
    <property type="entry name" value="Tetratricopeptide repeat domain"/>
    <property type="match status" value="2"/>
</dbReference>
<dbReference type="InterPro" id="IPR019734">
    <property type="entry name" value="TPR_rpt"/>
</dbReference>
<dbReference type="OrthoDB" id="3275754at2"/>
<evidence type="ECO:0000256" key="1">
    <source>
        <dbReference type="PROSITE-ProRule" id="PRU00339"/>
    </source>
</evidence>
<reference evidence="2 3" key="2">
    <citation type="submission" date="2019-09" db="EMBL/GenBank/DDBJ databases">
        <authorList>
            <person name="Jin C."/>
        </authorList>
    </citation>
    <scope>NUCLEOTIDE SEQUENCE [LARGE SCALE GENOMIC DNA]</scope>
    <source>
        <strain evidence="2 3">AN110305</strain>
    </source>
</reference>
<evidence type="ECO:0000313" key="3">
    <source>
        <dbReference type="Proteomes" id="UP000323454"/>
    </source>
</evidence>
<dbReference type="PROSITE" id="PS50005">
    <property type="entry name" value="TPR"/>
    <property type="match status" value="1"/>
</dbReference>
<reference evidence="2 3" key="1">
    <citation type="submission" date="2019-09" db="EMBL/GenBank/DDBJ databases">
        <title>Goodfellowia gen. nov., a new genus of the Pseudonocardineae related to Actinoalloteichus, containing Goodfellowia coeruleoviolacea gen. nov., comb. nov. gen. nov., comb. nov.</title>
        <authorList>
            <person name="Labeda D."/>
        </authorList>
    </citation>
    <scope>NUCLEOTIDE SEQUENCE [LARGE SCALE GENOMIC DNA]</scope>
    <source>
        <strain evidence="2 3">AN110305</strain>
    </source>
</reference>
<dbReference type="SUPFAM" id="SSF48452">
    <property type="entry name" value="TPR-like"/>
    <property type="match status" value="1"/>
</dbReference>
<dbReference type="Gene3D" id="1.10.10.10">
    <property type="entry name" value="Winged helix-like DNA-binding domain superfamily/Winged helix DNA-binding domain"/>
    <property type="match status" value="1"/>
</dbReference>
<dbReference type="AlphaFoldDB" id="A0A5B2WAD5"/>
<accession>A0A5B2WAD5</accession>
<evidence type="ECO:0000313" key="2">
    <source>
        <dbReference type="EMBL" id="KAA2247297.1"/>
    </source>
</evidence>
<name>A0A5B2WAD5_9PSEU</name>
<dbReference type="PANTHER" id="PTHR47691:SF3">
    <property type="entry name" value="HTH-TYPE TRANSCRIPTIONAL REGULATOR RV0890C-RELATED"/>
    <property type="match status" value="1"/>
</dbReference>
<keyword evidence="3" id="KW-1185">Reference proteome</keyword>
<dbReference type="SUPFAM" id="SSF52540">
    <property type="entry name" value="P-loop containing nucleoside triphosphate hydrolases"/>
    <property type="match status" value="1"/>
</dbReference>
<dbReference type="EMBL" id="VUOB01000113">
    <property type="protein sequence ID" value="KAA2247297.1"/>
    <property type="molecule type" value="Genomic_DNA"/>
</dbReference>
<dbReference type="Proteomes" id="UP000323454">
    <property type="component" value="Unassembled WGS sequence"/>
</dbReference>
<dbReference type="GO" id="GO:0043531">
    <property type="term" value="F:ADP binding"/>
    <property type="evidence" value="ECO:0007669"/>
    <property type="project" value="InterPro"/>
</dbReference>
<dbReference type="InterPro" id="IPR036388">
    <property type="entry name" value="WH-like_DNA-bd_sf"/>
</dbReference>